<organism evidence="6 7">
    <name type="scientific">Hibiscus sabdariffa</name>
    <name type="common">roselle</name>
    <dbReference type="NCBI Taxonomy" id="183260"/>
    <lineage>
        <taxon>Eukaryota</taxon>
        <taxon>Viridiplantae</taxon>
        <taxon>Streptophyta</taxon>
        <taxon>Embryophyta</taxon>
        <taxon>Tracheophyta</taxon>
        <taxon>Spermatophyta</taxon>
        <taxon>Magnoliopsida</taxon>
        <taxon>eudicotyledons</taxon>
        <taxon>Gunneridae</taxon>
        <taxon>Pentapetalae</taxon>
        <taxon>rosids</taxon>
        <taxon>malvids</taxon>
        <taxon>Malvales</taxon>
        <taxon>Malvaceae</taxon>
        <taxon>Malvoideae</taxon>
        <taxon>Hibiscus</taxon>
    </lineage>
</organism>
<dbReference type="Pfam" id="PF00560">
    <property type="entry name" value="LRR_1"/>
    <property type="match status" value="5"/>
</dbReference>
<dbReference type="PANTHER" id="PTHR48060:SF21">
    <property type="entry name" value="L DOMAIN-LIKE PROTEIN"/>
    <property type="match status" value="1"/>
</dbReference>
<reference evidence="6 7" key="1">
    <citation type="journal article" date="2024" name="G3 (Bethesda)">
        <title>Genome assembly of Hibiscus sabdariffa L. provides insights into metabolisms of medicinal natural products.</title>
        <authorList>
            <person name="Kim T."/>
        </authorList>
    </citation>
    <scope>NUCLEOTIDE SEQUENCE [LARGE SCALE GENOMIC DNA]</scope>
    <source>
        <strain evidence="6">TK-2024</strain>
        <tissue evidence="6">Old leaves</tissue>
    </source>
</reference>
<dbReference type="Gene3D" id="3.80.10.10">
    <property type="entry name" value="Ribonuclease Inhibitor"/>
    <property type="match status" value="1"/>
</dbReference>
<keyword evidence="3" id="KW-0677">Repeat</keyword>
<evidence type="ECO:0000256" key="3">
    <source>
        <dbReference type="ARBA" id="ARBA00022737"/>
    </source>
</evidence>
<keyword evidence="1" id="KW-0433">Leucine-rich repeat</keyword>
<feature type="signal peptide" evidence="4">
    <location>
        <begin position="1"/>
        <end position="15"/>
    </location>
</feature>
<dbReference type="EMBL" id="JBBPBN010000227">
    <property type="protein sequence ID" value="KAK8972090.1"/>
    <property type="molecule type" value="Genomic_DNA"/>
</dbReference>
<evidence type="ECO:0000313" key="7">
    <source>
        <dbReference type="Proteomes" id="UP001396334"/>
    </source>
</evidence>
<name>A0ABR2N7P5_9ROSI</name>
<evidence type="ECO:0000256" key="1">
    <source>
        <dbReference type="ARBA" id="ARBA00022614"/>
    </source>
</evidence>
<sequence length="214" mass="24088">MFLLLLTTFKATLSANSPNISTDQSALLVLKSCISHDPHNPLATNWSTCTFVCNWMGVTCGSRHHRVTALDLSSMDLTGTIPSQLGNLSFLASLSIRHNNFHGSLPIELTNLHKLRYLNFGNNSFNEEIPLWFGYFTTLESLYLYMNNFSGVIPSTLGNLSKLEQLILFNNNLKGQIPITIEHISNLIWYILMSSKFDFTANKSHCRSNTVRNI</sequence>
<keyword evidence="2 4" id="KW-0732">Signal</keyword>
<evidence type="ECO:0000259" key="5">
    <source>
        <dbReference type="Pfam" id="PF08263"/>
    </source>
</evidence>
<protein>
    <recommendedName>
        <fullName evidence="5">Leucine-rich repeat-containing N-terminal plant-type domain-containing protein</fullName>
    </recommendedName>
</protein>
<feature type="chain" id="PRO_5045398322" description="Leucine-rich repeat-containing N-terminal plant-type domain-containing protein" evidence="4">
    <location>
        <begin position="16"/>
        <end position="214"/>
    </location>
</feature>
<dbReference type="InterPro" id="IPR001611">
    <property type="entry name" value="Leu-rich_rpt"/>
</dbReference>
<dbReference type="Pfam" id="PF08263">
    <property type="entry name" value="LRRNT_2"/>
    <property type="match status" value="1"/>
</dbReference>
<dbReference type="Proteomes" id="UP001396334">
    <property type="component" value="Unassembled WGS sequence"/>
</dbReference>
<evidence type="ECO:0000256" key="4">
    <source>
        <dbReference type="SAM" id="SignalP"/>
    </source>
</evidence>
<dbReference type="SUPFAM" id="SSF52058">
    <property type="entry name" value="L domain-like"/>
    <property type="match status" value="1"/>
</dbReference>
<proteinExistence type="predicted"/>
<evidence type="ECO:0000313" key="6">
    <source>
        <dbReference type="EMBL" id="KAK8972090.1"/>
    </source>
</evidence>
<accession>A0ABR2N7P5</accession>
<keyword evidence="7" id="KW-1185">Reference proteome</keyword>
<gene>
    <name evidence="6" type="ORF">V6N11_061898</name>
</gene>
<dbReference type="PANTHER" id="PTHR48060">
    <property type="entry name" value="DNA DAMAGE-REPAIR/TOLERATION PROTEIN DRT100"/>
    <property type="match status" value="1"/>
</dbReference>
<comment type="caution">
    <text evidence="6">The sequence shown here is derived from an EMBL/GenBank/DDBJ whole genome shotgun (WGS) entry which is preliminary data.</text>
</comment>
<dbReference type="InterPro" id="IPR032675">
    <property type="entry name" value="LRR_dom_sf"/>
</dbReference>
<dbReference type="InterPro" id="IPR053211">
    <property type="entry name" value="DNA_repair-toleration"/>
</dbReference>
<dbReference type="InterPro" id="IPR013210">
    <property type="entry name" value="LRR_N_plant-typ"/>
</dbReference>
<evidence type="ECO:0000256" key="2">
    <source>
        <dbReference type="ARBA" id="ARBA00022729"/>
    </source>
</evidence>
<feature type="domain" description="Leucine-rich repeat-containing N-terminal plant-type" evidence="5">
    <location>
        <begin position="21"/>
        <end position="60"/>
    </location>
</feature>